<organism evidence="2 3">
    <name type="scientific">Apostasia shenzhenica</name>
    <dbReference type="NCBI Taxonomy" id="1088818"/>
    <lineage>
        <taxon>Eukaryota</taxon>
        <taxon>Viridiplantae</taxon>
        <taxon>Streptophyta</taxon>
        <taxon>Embryophyta</taxon>
        <taxon>Tracheophyta</taxon>
        <taxon>Spermatophyta</taxon>
        <taxon>Magnoliopsida</taxon>
        <taxon>Liliopsida</taxon>
        <taxon>Asparagales</taxon>
        <taxon>Orchidaceae</taxon>
        <taxon>Apostasioideae</taxon>
        <taxon>Apostasia</taxon>
    </lineage>
</organism>
<reference evidence="2 3" key="1">
    <citation type="journal article" date="2017" name="Nature">
        <title>The Apostasia genome and the evolution of orchids.</title>
        <authorList>
            <person name="Zhang G.Q."/>
            <person name="Liu K.W."/>
            <person name="Li Z."/>
            <person name="Lohaus R."/>
            <person name="Hsiao Y.Y."/>
            <person name="Niu S.C."/>
            <person name="Wang J.Y."/>
            <person name="Lin Y.C."/>
            <person name="Xu Q."/>
            <person name="Chen L.J."/>
            <person name="Yoshida K."/>
            <person name="Fujiwara S."/>
            <person name="Wang Z.W."/>
            <person name="Zhang Y.Q."/>
            <person name="Mitsuda N."/>
            <person name="Wang M."/>
            <person name="Liu G.H."/>
            <person name="Pecoraro L."/>
            <person name="Huang H.X."/>
            <person name="Xiao X.J."/>
            <person name="Lin M."/>
            <person name="Wu X.Y."/>
            <person name="Wu W.L."/>
            <person name="Chen Y.Y."/>
            <person name="Chang S.B."/>
            <person name="Sakamoto S."/>
            <person name="Ohme-Takagi M."/>
            <person name="Yagi M."/>
            <person name="Zeng S.J."/>
            <person name="Shen C.Y."/>
            <person name="Yeh C.M."/>
            <person name="Luo Y.B."/>
            <person name="Tsai W.C."/>
            <person name="Van de Peer Y."/>
            <person name="Liu Z.J."/>
        </authorList>
    </citation>
    <scope>NUCLEOTIDE SEQUENCE [LARGE SCALE GENOMIC DNA]</scope>
    <source>
        <strain evidence="3">cv. Shenzhen</strain>
        <tissue evidence="2">Stem</tissue>
    </source>
</reference>
<protein>
    <submittedName>
        <fullName evidence="2">Uncharacterized protein</fullName>
    </submittedName>
</protein>
<evidence type="ECO:0000313" key="2">
    <source>
        <dbReference type="EMBL" id="PKA58534.1"/>
    </source>
</evidence>
<feature type="region of interest" description="Disordered" evidence="1">
    <location>
        <begin position="63"/>
        <end position="87"/>
    </location>
</feature>
<dbReference type="AlphaFoldDB" id="A0A2I0ASL1"/>
<sequence>MQFWLDSINGRVSGGRGASFHITVKNENSPLFFIFSSIQSSRRRSNEPFTAMIEEGGRTLGLGCREARKPAPHSTSLSGSKDKKAEK</sequence>
<evidence type="ECO:0000313" key="3">
    <source>
        <dbReference type="Proteomes" id="UP000236161"/>
    </source>
</evidence>
<keyword evidence="3" id="KW-1185">Reference proteome</keyword>
<dbReference type="EMBL" id="KZ451951">
    <property type="protein sequence ID" value="PKA58534.1"/>
    <property type="molecule type" value="Genomic_DNA"/>
</dbReference>
<proteinExistence type="predicted"/>
<evidence type="ECO:0000256" key="1">
    <source>
        <dbReference type="SAM" id="MobiDB-lite"/>
    </source>
</evidence>
<dbReference type="Proteomes" id="UP000236161">
    <property type="component" value="Unassembled WGS sequence"/>
</dbReference>
<name>A0A2I0ASL1_9ASPA</name>
<accession>A0A2I0ASL1</accession>
<gene>
    <name evidence="2" type="ORF">AXF42_Ash008821</name>
</gene>